<organism evidence="2 4">
    <name type="scientific">Bacillus clarus</name>
    <dbReference type="NCBI Taxonomy" id="2338372"/>
    <lineage>
        <taxon>Bacteria</taxon>
        <taxon>Bacillati</taxon>
        <taxon>Bacillota</taxon>
        <taxon>Bacilli</taxon>
        <taxon>Bacillales</taxon>
        <taxon>Bacillaceae</taxon>
        <taxon>Bacillus</taxon>
        <taxon>Bacillus cereus group</taxon>
    </lineage>
</organism>
<dbReference type="AlphaFoldDB" id="A0A090YZD2"/>
<evidence type="ECO:0000256" key="1">
    <source>
        <dbReference type="SAM" id="Phobius"/>
    </source>
</evidence>
<evidence type="ECO:0000313" key="5">
    <source>
        <dbReference type="Proteomes" id="UP000264294"/>
    </source>
</evidence>
<proteinExistence type="predicted"/>
<keyword evidence="1" id="KW-1133">Transmembrane helix</keyword>
<reference evidence="2 4" key="1">
    <citation type="submission" date="2014-04" db="EMBL/GenBank/DDBJ databases">
        <authorList>
            <person name="Bishop-Lilly K.A."/>
            <person name="Broomall S.M."/>
            <person name="Chain P.S."/>
            <person name="Chertkov O."/>
            <person name="Coyne S.R."/>
            <person name="Daligault H.E."/>
            <person name="Davenport K.W."/>
            <person name="Erkkila T."/>
            <person name="Frey K.G."/>
            <person name="Gibbons H.S."/>
            <person name="Gu W."/>
            <person name="Jaissle J."/>
            <person name="Johnson S.L."/>
            <person name="Koroleva G.I."/>
            <person name="Ladner J.T."/>
            <person name="Lo C.-C."/>
            <person name="Minogue T.D."/>
            <person name="Munk C."/>
            <person name="Palacios G.F."/>
            <person name="Redden C.L."/>
            <person name="Rosenzweig C.N."/>
            <person name="Scholz M.B."/>
            <person name="Teshima H."/>
            <person name="Xu Y."/>
        </authorList>
    </citation>
    <scope>NUCLEOTIDE SEQUENCE [LARGE SCALE GENOMIC DNA]</scope>
    <source>
        <strain evidence="2 4">BHP</strain>
    </source>
</reference>
<feature type="transmembrane region" description="Helical" evidence="1">
    <location>
        <begin position="56"/>
        <end position="78"/>
    </location>
</feature>
<dbReference type="Proteomes" id="UP000029389">
    <property type="component" value="Unassembled WGS sequence"/>
</dbReference>
<keyword evidence="5" id="KW-1185">Reference proteome</keyword>
<evidence type="ECO:0000313" key="4">
    <source>
        <dbReference type="Proteomes" id="UP000029389"/>
    </source>
</evidence>
<keyword evidence="1" id="KW-0812">Transmembrane</keyword>
<reference evidence="3 5" key="2">
    <citation type="submission" date="2018-08" db="EMBL/GenBank/DDBJ databases">
        <title>Bacillus clarus sp. nov. strain PS00077A.</title>
        <authorList>
            <person name="Mendez Acevedo M."/>
            <person name="Carroll L."/>
            <person name="Mukherjee M."/>
            <person name="Wiedmann M."/>
            <person name="Kovac J."/>
        </authorList>
    </citation>
    <scope>NUCLEOTIDE SEQUENCE [LARGE SCALE GENOMIC DNA]</scope>
    <source>
        <strain evidence="3 5">PS00077A</strain>
    </source>
</reference>
<comment type="caution">
    <text evidence="2">The sequence shown here is derived from an EMBL/GenBank/DDBJ whole genome shotgun (WGS) entry which is preliminary data.</text>
</comment>
<sequence>MGFLSLFKGKLRNRFYNISLTYRTLIEKKGEAVELSSFGRLVGKLLSVSTSMTISYSLPVAVLACLFLLLVGVCVFLANKASKLHPIQTRIYK</sequence>
<dbReference type="EMBL" id="QVOD01000043">
    <property type="protein sequence ID" value="RFT63856.1"/>
    <property type="molecule type" value="Genomic_DNA"/>
</dbReference>
<name>A0A090YZD2_9BACI</name>
<accession>A0A090YZD2</accession>
<dbReference type="PATRIC" id="fig|1405.8.peg.3177"/>
<evidence type="ECO:0000313" key="2">
    <source>
        <dbReference type="EMBL" id="KFN03295.1"/>
    </source>
</evidence>
<evidence type="ECO:0000313" key="3">
    <source>
        <dbReference type="EMBL" id="RFT63856.1"/>
    </source>
</evidence>
<dbReference type="EMBL" id="JMQC01000008">
    <property type="protein sequence ID" value="KFN03295.1"/>
    <property type="molecule type" value="Genomic_DNA"/>
</dbReference>
<keyword evidence="1" id="KW-0472">Membrane</keyword>
<dbReference type="Proteomes" id="UP000264294">
    <property type="component" value="Unassembled WGS sequence"/>
</dbReference>
<gene>
    <name evidence="3" type="ORF">D0U04_24125</name>
    <name evidence="2" type="ORF">DJ93_3071</name>
</gene>
<protein>
    <submittedName>
        <fullName evidence="2">Uncharacterized protein</fullName>
    </submittedName>
</protein>